<dbReference type="GO" id="GO:0006310">
    <property type="term" value="P:DNA recombination"/>
    <property type="evidence" value="ECO:0007669"/>
    <property type="project" value="InterPro"/>
</dbReference>
<feature type="binding site" evidence="12">
    <location>
        <position position="583"/>
    </location>
    <ligand>
        <name>Zn(2+)</name>
        <dbReference type="ChEBI" id="CHEBI:29105"/>
        <label>2</label>
    </ligand>
</feature>
<feature type="compositionally biased region" description="Basic and acidic residues" evidence="13">
    <location>
        <begin position="238"/>
        <end position="260"/>
    </location>
</feature>
<keyword evidence="8 12" id="KW-0067">ATP-binding</keyword>
<dbReference type="Proteomes" id="UP001071230">
    <property type="component" value="Unassembled WGS sequence"/>
</dbReference>
<evidence type="ECO:0000256" key="3">
    <source>
        <dbReference type="ARBA" id="ARBA00022723"/>
    </source>
</evidence>
<keyword evidence="2 12" id="KW-0235">DNA replication</keyword>
<comment type="function">
    <text evidence="12">Initiates the restart of stalled replication forks, which reloads the replicative helicase on sites other than the origin of replication. Recognizes and binds to abandoned replication forks and remodels them to uncover a helicase loading site. Promotes assembly of the primosome at these replication forks.</text>
</comment>
<dbReference type="InterPro" id="IPR005259">
    <property type="entry name" value="PriA"/>
</dbReference>
<dbReference type="SUPFAM" id="SSF52540">
    <property type="entry name" value="P-loop containing nucleoside triphosphate hydrolases"/>
    <property type="match status" value="1"/>
</dbReference>
<keyword evidence="18" id="KW-1185">Reference proteome</keyword>
<dbReference type="GO" id="GO:1990077">
    <property type="term" value="C:primosome complex"/>
    <property type="evidence" value="ECO:0007669"/>
    <property type="project" value="UniProtKB-UniRule"/>
</dbReference>
<dbReference type="GO" id="GO:0005524">
    <property type="term" value="F:ATP binding"/>
    <property type="evidence" value="ECO:0007669"/>
    <property type="project" value="UniProtKB-UniRule"/>
</dbReference>
<organism evidence="16">
    <name type="scientific">Acididesulfobacillus acetoxydans</name>
    <dbReference type="NCBI Taxonomy" id="1561005"/>
    <lineage>
        <taxon>Bacteria</taxon>
        <taxon>Bacillati</taxon>
        <taxon>Bacillota</taxon>
        <taxon>Clostridia</taxon>
        <taxon>Eubacteriales</taxon>
        <taxon>Peptococcaceae</taxon>
        <taxon>Acididesulfobacillus</taxon>
    </lineage>
</organism>
<evidence type="ECO:0000256" key="1">
    <source>
        <dbReference type="ARBA" id="ARBA00022515"/>
    </source>
</evidence>
<evidence type="ECO:0000313" key="16">
    <source>
        <dbReference type="EMBL" id="CAA7602763.1"/>
    </source>
</evidence>
<keyword evidence="1 12" id="KW-0639">Primosome</keyword>
<dbReference type="NCBIfam" id="TIGR00595">
    <property type="entry name" value="priA"/>
    <property type="match status" value="1"/>
</dbReference>
<dbReference type="Proteomes" id="UP000836597">
    <property type="component" value="Chromosome"/>
</dbReference>
<dbReference type="EC" id="5.6.2.4" evidence="12"/>
<evidence type="ECO:0000256" key="12">
    <source>
        <dbReference type="HAMAP-Rule" id="MF_00983"/>
    </source>
</evidence>
<dbReference type="InterPro" id="IPR042115">
    <property type="entry name" value="PriA_3primeBD_sf"/>
</dbReference>
<keyword evidence="7 12" id="KW-0862">Zinc</keyword>
<proteinExistence type="inferred from homology"/>
<feature type="binding site" evidence="12">
    <location>
        <position position="598"/>
    </location>
    <ligand>
        <name>Zn(2+)</name>
        <dbReference type="ChEBI" id="CHEBI:29105"/>
        <label>2</label>
    </ligand>
</feature>
<dbReference type="InterPro" id="IPR011545">
    <property type="entry name" value="DEAD/DEAH_box_helicase_dom"/>
</dbReference>
<dbReference type="PROSITE" id="PS51194">
    <property type="entry name" value="HELICASE_CTER"/>
    <property type="match status" value="1"/>
</dbReference>
<dbReference type="SMART" id="SM00490">
    <property type="entry name" value="HELICc"/>
    <property type="match status" value="1"/>
</dbReference>
<evidence type="ECO:0000256" key="13">
    <source>
        <dbReference type="SAM" id="MobiDB-lite"/>
    </source>
</evidence>
<feature type="binding site" evidence="12">
    <location>
        <position position="580"/>
    </location>
    <ligand>
        <name>Zn(2+)</name>
        <dbReference type="ChEBI" id="CHEBI:29105"/>
        <label>2</label>
    </ligand>
</feature>
<keyword evidence="3 12" id="KW-0479">Metal-binding</keyword>
<evidence type="ECO:0000259" key="15">
    <source>
        <dbReference type="PROSITE" id="PS51194"/>
    </source>
</evidence>
<evidence type="ECO:0000313" key="18">
    <source>
        <dbReference type="Proteomes" id="UP001071230"/>
    </source>
</evidence>
<dbReference type="EMBL" id="CDGJ01000027">
    <property type="protein sequence ID" value="CEJ06380.1"/>
    <property type="molecule type" value="Genomic_DNA"/>
</dbReference>
<evidence type="ECO:0000256" key="7">
    <source>
        <dbReference type="ARBA" id="ARBA00022833"/>
    </source>
</evidence>
<evidence type="ECO:0000259" key="14">
    <source>
        <dbReference type="PROSITE" id="PS51192"/>
    </source>
</evidence>
<dbReference type="InterPro" id="IPR040498">
    <property type="entry name" value="PriA_CRR"/>
</dbReference>
<dbReference type="GO" id="GO:0008270">
    <property type="term" value="F:zinc ion binding"/>
    <property type="evidence" value="ECO:0007669"/>
    <property type="project" value="UniProtKB-UniRule"/>
</dbReference>
<dbReference type="Pfam" id="PF18319">
    <property type="entry name" value="Zn_ribbon_PriA"/>
    <property type="match status" value="1"/>
</dbReference>
<dbReference type="PROSITE" id="PS51192">
    <property type="entry name" value="HELICASE_ATP_BIND_1"/>
    <property type="match status" value="1"/>
</dbReference>
<dbReference type="PANTHER" id="PTHR30580:SF0">
    <property type="entry name" value="PRIMOSOMAL PROTEIN N"/>
    <property type="match status" value="1"/>
</dbReference>
<feature type="binding site" evidence="12">
    <location>
        <position position="601"/>
    </location>
    <ligand>
        <name>Zn(2+)</name>
        <dbReference type="ChEBI" id="CHEBI:29105"/>
        <label>2</label>
    </ligand>
</feature>
<feature type="domain" description="Helicase ATP-binding" evidence="14">
    <location>
        <begin position="343"/>
        <end position="509"/>
    </location>
</feature>
<reference evidence="16" key="2">
    <citation type="submission" date="2020-01" db="EMBL/GenBank/DDBJ databases">
        <authorList>
            <person name="Hornung B."/>
        </authorList>
    </citation>
    <scope>NUCLEOTIDE SEQUENCE</scope>
    <source>
        <strain evidence="16">PacBioINE</strain>
    </source>
</reference>
<dbReference type="Pfam" id="PF00270">
    <property type="entry name" value="DEAD"/>
    <property type="match status" value="1"/>
</dbReference>
<feature type="binding site" evidence="12">
    <location>
        <position position="574"/>
    </location>
    <ligand>
        <name>Zn(2+)</name>
        <dbReference type="ChEBI" id="CHEBI:29105"/>
        <label>1</label>
    </ligand>
</feature>
<dbReference type="EMBL" id="LR746496">
    <property type="protein sequence ID" value="CAA7602763.1"/>
    <property type="molecule type" value="Genomic_DNA"/>
</dbReference>
<feature type="binding site" evidence="12">
    <location>
        <position position="571"/>
    </location>
    <ligand>
        <name>Zn(2+)</name>
        <dbReference type="ChEBI" id="CHEBI:29105"/>
        <label>1</label>
    </ligand>
</feature>
<comment type="catalytic activity">
    <reaction evidence="12">
        <text>Couples ATP hydrolysis with the unwinding of duplex DNA by translocating in the 3'-5' direction.</text>
        <dbReference type="EC" id="5.6.2.4"/>
    </reaction>
</comment>
<dbReference type="InterPro" id="IPR041222">
    <property type="entry name" value="PriA_3primeBD"/>
</dbReference>
<dbReference type="Pfam" id="PF18074">
    <property type="entry name" value="PriA_C"/>
    <property type="match status" value="1"/>
</dbReference>
<keyword evidence="10 12" id="KW-0413">Isomerase</keyword>
<keyword evidence="5 12" id="KW-0378">Hydrolase</keyword>
<dbReference type="Gene3D" id="3.40.50.300">
    <property type="entry name" value="P-loop containing nucleotide triphosphate hydrolases"/>
    <property type="match status" value="2"/>
</dbReference>
<feature type="domain" description="Helicase C-terminal" evidence="15">
    <location>
        <begin position="606"/>
        <end position="764"/>
    </location>
</feature>
<evidence type="ECO:0000256" key="10">
    <source>
        <dbReference type="ARBA" id="ARBA00023235"/>
    </source>
</evidence>
<dbReference type="InterPro" id="IPR001650">
    <property type="entry name" value="Helicase_C-like"/>
</dbReference>
<dbReference type="GO" id="GO:0006269">
    <property type="term" value="P:DNA replication, synthesis of primer"/>
    <property type="evidence" value="ECO:0007669"/>
    <property type="project" value="UniProtKB-KW"/>
</dbReference>
<evidence type="ECO:0000256" key="11">
    <source>
        <dbReference type="ARBA" id="ARBA00048988"/>
    </source>
</evidence>
<dbReference type="GO" id="GO:0006302">
    <property type="term" value="P:double-strand break repair"/>
    <property type="evidence" value="ECO:0007669"/>
    <property type="project" value="InterPro"/>
</dbReference>
<keyword evidence="9 12" id="KW-0238">DNA-binding</keyword>
<dbReference type="GO" id="GO:0016787">
    <property type="term" value="F:hydrolase activity"/>
    <property type="evidence" value="ECO:0007669"/>
    <property type="project" value="UniProtKB-KW"/>
</dbReference>
<comment type="catalytic activity">
    <reaction evidence="11 12">
        <text>ATP + H2O = ADP + phosphate + H(+)</text>
        <dbReference type="Rhea" id="RHEA:13065"/>
        <dbReference type="ChEBI" id="CHEBI:15377"/>
        <dbReference type="ChEBI" id="CHEBI:15378"/>
        <dbReference type="ChEBI" id="CHEBI:30616"/>
        <dbReference type="ChEBI" id="CHEBI:43474"/>
        <dbReference type="ChEBI" id="CHEBI:456216"/>
        <dbReference type="EC" id="5.6.2.4"/>
    </reaction>
</comment>
<dbReference type="GO" id="GO:0003677">
    <property type="term" value="F:DNA binding"/>
    <property type="evidence" value="ECO:0007669"/>
    <property type="project" value="UniProtKB-UniRule"/>
</dbReference>
<dbReference type="RefSeq" id="WP_240986083.1">
    <property type="nucleotide sequence ID" value="NZ_CDGJ01000027.1"/>
</dbReference>
<sequence>MTRYAEVMPDVANRRLDRTYHYIVQDDMKAAAGMRVLIPLQGRQVQGLIVRVADRLPKEAEGKELRPVLKILAAAAVPAEMIELARWLAETTLCSVAQSLRTVWPLLKGKVEEWVIPLAGREDPDVETLRWLDPETYACLEVLGRSRRRGLPLKTFLQRARVGGDFLKQLIGQGWVKTETRFSSAWKTGARSARIPSGGVSREAPREADTREIDTREIDTREADTREADTRGVGTQEADTREADTREADTREADTREADAFRGGGVRQSACADSANFLEEGAYEALISQDGTPAEAFPNDCEKRECGSGGQAESSTEKLFRVSWGEKILSREQKAAVTEIISALGKGAARTLLLHGVTGSGKTEVYRRVIQYLLLRGGDVILLVPEISLTAQLARYFKTDFGSQMLVLHSGLKPGEKARAWEKILEGNVHLVIGARSAVFAPLPALKLIILDEEHDQAYKQDENPKYHARDVARKRMEYRQGVVLLGSATPSLEAYAAARSGKAELLTMRERIGSCILPPVEVVDMREDLAKGNRSLFSLSLQTKLRERLERGEQSMLFLNRRGYATFVVCRECGYVARCPDCDVALTYHTQDEVMRCHYCNHTEETPHRCPECGSRYIRFFGLGTQRVEEELRGLWPQVRVLRLDWDAVHEQGHEEILAAFRRQEAQVLVGTQMMAKGLDFPNVTLVGIVAADQTLQMPDFRARERTFQLLTQVAGRAGRSEKPGEVVIQTYTPADRAIQHASVHDFEGFFWEEIRYRKERRYPPFTHVIRVLVQGEEEERVIKGAHELATALFGRMPEHGNGNTELLNVLGPAPAVLPRLKKQFRWQVLVKGKNIEILRAFLHGGIEKFFQSSAAHGIILNIEVDPMATA</sequence>
<dbReference type="AlphaFoldDB" id="A0A8S0VY91"/>
<accession>A0A8S0VY91</accession>
<feature type="binding site" evidence="12">
    <location>
        <position position="611"/>
    </location>
    <ligand>
        <name>Zn(2+)</name>
        <dbReference type="ChEBI" id="CHEBI:29105"/>
        <label>1</label>
    </ligand>
</feature>
<dbReference type="GO" id="GO:0043138">
    <property type="term" value="F:3'-5' DNA helicase activity"/>
    <property type="evidence" value="ECO:0007669"/>
    <property type="project" value="UniProtKB-EC"/>
</dbReference>
<keyword evidence="6 12" id="KW-0347">Helicase</keyword>
<evidence type="ECO:0000256" key="6">
    <source>
        <dbReference type="ARBA" id="ARBA00022806"/>
    </source>
</evidence>
<dbReference type="FunFam" id="3.40.50.300:FF:000489">
    <property type="entry name" value="Primosome assembly protein PriA"/>
    <property type="match status" value="1"/>
</dbReference>
<dbReference type="InterPro" id="IPR041236">
    <property type="entry name" value="PriA_C"/>
</dbReference>
<reference evidence="17" key="1">
    <citation type="submission" date="2014-11" db="EMBL/GenBank/DDBJ databases">
        <authorList>
            <person name="Hornung B.V."/>
        </authorList>
    </citation>
    <scope>NUCLEOTIDE SEQUENCE</scope>
    <source>
        <strain evidence="17">INE</strain>
    </source>
</reference>
<dbReference type="CDD" id="cd17929">
    <property type="entry name" value="DEXHc_priA"/>
    <property type="match status" value="1"/>
</dbReference>
<gene>
    <name evidence="12" type="primary">priA</name>
    <name evidence="17" type="ORF">DEACI_0828</name>
    <name evidence="16" type="ORF">DEACI_3442</name>
</gene>
<dbReference type="CDD" id="cd18804">
    <property type="entry name" value="SF2_C_priA"/>
    <property type="match status" value="1"/>
</dbReference>
<protein>
    <recommendedName>
        <fullName evidence="12">Replication restart protein PriA</fullName>
    </recommendedName>
    <alternativeName>
        <fullName evidence="12">ATP-dependent DNA helicase PriA</fullName>
        <ecNumber evidence="12">5.6.2.4</ecNumber>
    </alternativeName>
    <alternativeName>
        <fullName evidence="12">DNA 3'-5' helicase PriA</fullName>
    </alternativeName>
</protein>
<feature type="compositionally biased region" description="Basic and acidic residues" evidence="13">
    <location>
        <begin position="203"/>
        <end position="230"/>
    </location>
</feature>
<feature type="binding site" evidence="12">
    <location>
        <position position="614"/>
    </location>
    <ligand>
        <name>Zn(2+)</name>
        <dbReference type="ChEBI" id="CHEBI:29105"/>
        <label>1</label>
    </ligand>
</feature>
<dbReference type="HAMAP" id="MF_00983">
    <property type="entry name" value="PriA"/>
    <property type="match status" value="1"/>
</dbReference>
<dbReference type="InterPro" id="IPR014001">
    <property type="entry name" value="Helicase_ATP-bd"/>
</dbReference>
<evidence type="ECO:0000256" key="9">
    <source>
        <dbReference type="ARBA" id="ARBA00023125"/>
    </source>
</evidence>
<dbReference type="Pfam" id="PF17764">
    <property type="entry name" value="PriA_3primeBD"/>
    <property type="match status" value="1"/>
</dbReference>
<evidence type="ECO:0000256" key="2">
    <source>
        <dbReference type="ARBA" id="ARBA00022705"/>
    </source>
</evidence>
<dbReference type="KEGG" id="aacx:DEACI_3442"/>
<evidence type="ECO:0000256" key="5">
    <source>
        <dbReference type="ARBA" id="ARBA00022801"/>
    </source>
</evidence>
<dbReference type="PANTHER" id="PTHR30580">
    <property type="entry name" value="PRIMOSOMAL PROTEIN N"/>
    <property type="match status" value="1"/>
</dbReference>
<evidence type="ECO:0000256" key="4">
    <source>
        <dbReference type="ARBA" id="ARBA00022741"/>
    </source>
</evidence>
<comment type="similarity">
    <text evidence="12">Belongs to the helicase family. PriA subfamily.</text>
</comment>
<dbReference type="InterPro" id="IPR027417">
    <property type="entry name" value="P-loop_NTPase"/>
</dbReference>
<dbReference type="GO" id="GO:0006270">
    <property type="term" value="P:DNA replication initiation"/>
    <property type="evidence" value="ECO:0007669"/>
    <property type="project" value="TreeGrafter"/>
</dbReference>
<keyword evidence="4 12" id="KW-0547">Nucleotide-binding</keyword>
<evidence type="ECO:0000313" key="17">
    <source>
        <dbReference type="EMBL" id="CEJ06380.1"/>
    </source>
</evidence>
<dbReference type="Gene3D" id="3.40.1440.60">
    <property type="entry name" value="PriA, 3(prime) DNA-binding domain"/>
    <property type="match status" value="1"/>
</dbReference>
<dbReference type="Pfam" id="PF00271">
    <property type="entry name" value="Helicase_C"/>
    <property type="match status" value="1"/>
</dbReference>
<name>A0A8S0VY91_9FIRM</name>
<comment type="cofactor">
    <cofactor evidence="12">
        <name>Zn(2+)</name>
        <dbReference type="ChEBI" id="CHEBI:29105"/>
    </cofactor>
    <text evidence="12">Binds 2 zinc ions per subunit.</text>
</comment>
<dbReference type="SMART" id="SM00487">
    <property type="entry name" value="DEXDc"/>
    <property type="match status" value="1"/>
</dbReference>
<feature type="region of interest" description="Disordered" evidence="13">
    <location>
        <begin position="187"/>
        <end position="265"/>
    </location>
</feature>
<comment type="subunit">
    <text evidence="12">Component of the replication restart primosome.</text>
</comment>
<evidence type="ECO:0000256" key="8">
    <source>
        <dbReference type="ARBA" id="ARBA00022840"/>
    </source>
</evidence>